<evidence type="ECO:0000256" key="4">
    <source>
        <dbReference type="SAM" id="MobiDB-lite"/>
    </source>
</evidence>
<dbReference type="Proteomes" id="UP000013827">
    <property type="component" value="Unassembled WGS sequence"/>
</dbReference>
<reference evidence="5" key="2">
    <citation type="submission" date="2024-10" db="UniProtKB">
        <authorList>
            <consortium name="EnsemblProtists"/>
        </authorList>
    </citation>
    <scope>IDENTIFICATION</scope>
</reference>
<reference evidence="6" key="1">
    <citation type="journal article" date="2013" name="Nature">
        <title>Pan genome of the phytoplankton Emiliania underpins its global distribution.</title>
        <authorList>
            <person name="Read B.A."/>
            <person name="Kegel J."/>
            <person name="Klute M.J."/>
            <person name="Kuo A."/>
            <person name="Lefebvre S.C."/>
            <person name="Maumus F."/>
            <person name="Mayer C."/>
            <person name="Miller J."/>
            <person name="Monier A."/>
            <person name="Salamov A."/>
            <person name="Young J."/>
            <person name="Aguilar M."/>
            <person name="Claverie J.M."/>
            <person name="Frickenhaus S."/>
            <person name="Gonzalez K."/>
            <person name="Herman E.K."/>
            <person name="Lin Y.C."/>
            <person name="Napier J."/>
            <person name="Ogata H."/>
            <person name="Sarno A.F."/>
            <person name="Shmutz J."/>
            <person name="Schroeder D."/>
            <person name="de Vargas C."/>
            <person name="Verret F."/>
            <person name="von Dassow P."/>
            <person name="Valentin K."/>
            <person name="Van de Peer Y."/>
            <person name="Wheeler G."/>
            <person name="Dacks J.B."/>
            <person name="Delwiche C.F."/>
            <person name="Dyhrman S.T."/>
            <person name="Glockner G."/>
            <person name="John U."/>
            <person name="Richards T."/>
            <person name="Worden A.Z."/>
            <person name="Zhang X."/>
            <person name="Grigoriev I.V."/>
            <person name="Allen A.E."/>
            <person name="Bidle K."/>
            <person name="Borodovsky M."/>
            <person name="Bowler C."/>
            <person name="Brownlee C."/>
            <person name="Cock J.M."/>
            <person name="Elias M."/>
            <person name="Gladyshev V.N."/>
            <person name="Groth M."/>
            <person name="Guda C."/>
            <person name="Hadaegh A."/>
            <person name="Iglesias-Rodriguez M.D."/>
            <person name="Jenkins J."/>
            <person name="Jones B.M."/>
            <person name="Lawson T."/>
            <person name="Leese F."/>
            <person name="Lindquist E."/>
            <person name="Lobanov A."/>
            <person name="Lomsadze A."/>
            <person name="Malik S.B."/>
            <person name="Marsh M.E."/>
            <person name="Mackinder L."/>
            <person name="Mock T."/>
            <person name="Mueller-Roeber B."/>
            <person name="Pagarete A."/>
            <person name="Parker M."/>
            <person name="Probert I."/>
            <person name="Quesneville H."/>
            <person name="Raines C."/>
            <person name="Rensing S.A."/>
            <person name="Riano-Pachon D.M."/>
            <person name="Richier S."/>
            <person name="Rokitta S."/>
            <person name="Shiraiwa Y."/>
            <person name="Soanes D.M."/>
            <person name="van der Giezen M."/>
            <person name="Wahlund T.M."/>
            <person name="Williams B."/>
            <person name="Wilson W."/>
            <person name="Wolfe G."/>
            <person name="Wurch L.L."/>
        </authorList>
    </citation>
    <scope>NUCLEOTIDE SEQUENCE</scope>
</reference>
<dbReference type="PANTHER" id="PTHR24173">
    <property type="entry name" value="ANKYRIN REPEAT CONTAINING"/>
    <property type="match status" value="1"/>
</dbReference>
<keyword evidence="1" id="KW-0677">Repeat</keyword>
<dbReference type="STRING" id="2903.R1ETF0"/>
<dbReference type="RefSeq" id="XP_005778680.1">
    <property type="nucleotide sequence ID" value="XM_005778623.1"/>
</dbReference>
<dbReference type="Pfam" id="PF12796">
    <property type="entry name" value="Ank_2"/>
    <property type="match status" value="1"/>
</dbReference>
<dbReference type="HOGENOM" id="CLU_1168492_0_0_1"/>
<dbReference type="GeneID" id="17271796"/>
<dbReference type="PANTHER" id="PTHR24173:SF74">
    <property type="entry name" value="ANKYRIN REPEAT DOMAIN-CONTAINING PROTEIN 16"/>
    <property type="match status" value="1"/>
</dbReference>
<evidence type="ECO:0000313" key="5">
    <source>
        <dbReference type="EnsemblProtists" id="EOD26251"/>
    </source>
</evidence>
<dbReference type="Gene3D" id="1.25.40.20">
    <property type="entry name" value="Ankyrin repeat-containing domain"/>
    <property type="match status" value="1"/>
</dbReference>
<evidence type="ECO:0000313" key="6">
    <source>
        <dbReference type="Proteomes" id="UP000013827"/>
    </source>
</evidence>
<dbReference type="AlphaFoldDB" id="A0A0D3JRW6"/>
<feature type="region of interest" description="Disordered" evidence="4">
    <location>
        <begin position="149"/>
        <end position="238"/>
    </location>
</feature>
<evidence type="ECO:0000256" key="1">
    <source>
        <dbReference type="ARBA" id="ARBA00022737"/>
    </source>
</evidence>
<name>A0A0D3JRW6_EMIH1</name>
<proteinExistence type="predicted"/>
<accession>A0A0D3JRW6</accession>
<keyword evidence="2 3" id="KW-0040">ANK repeat</keyword>
<dbReference type="InterPro" id="IPR002110">
    <property type="entry name" value="Ankyrin_rpt"/>
</dbReference>
<keyword evidence="6" id="KW-1185">Reference proteome</keyword>
<feature type="compositionally biased region" description="Low complexity" evidence="4">
    <location>
        <begin position="219"/>
        <end position="238"/>
    </location>
</feature>
<evidence type="ECO:0000256" key="3">
    <source>
        <dbReference type="PROSITE-ProRule" id="PRU00023"/>
    </source>
</evidence>
<dbReference type="SMART" id="SM00248">
    <property type="entry name" value="ANK"/>
    <property type="match status" value="4"/>
</dbReference>
<protein>
    <recommendedName>
        <fullName evidence="7">Ankyrin repeat domain-containing protein</fullName>
    </recommendedName>
</protein>
<dbReference type="EnsemblProtists" id="EOD26251">
    <property type="protein sequence ID" value="EOD26251"/>
    <property type="gene ID" value="EMIHUDRAFT_457372"/>
</dbReference>
<dbReference type="SUPFAM" id="SSF48403">
    <property type="entry name" value="Ankyrin repeat"/>
    <property type="match status" value="1"/>
</dbReference>
<organism evidence="5 6">
    <name type="scientific">Emiliania huxleyi (strain CCMP1516)</name>
    <dbReference type="NCBI Taxonomy" id="280463"/>
    <lineage>
        <taxon>Eukaryota</taxon>
        <taxon>Haptista</taxon>
        <taxon>Haptophyta</taxon>
        <taxon>Prymnesiophyceae</taxon>
        <taxon>Isochrysidales</taxon>
        <taxon>Noelaerhabdaceae</taxon>
        <taxon>Emiliania</taxon>
    </lineage>
</organism>
<feature type="compositionally biased region" description="Pro residues" evidence="4">
    <location>
        <begin position="174"/>
        <end position="201"/>
    </location>
</feature>
<dbReference type="InterPro" id="IPR036770">
    <property type="entry name" value="Ankyrin_rpt-contain_sf"/>
</dbReference>
<dbReference type="PaxDb" id="2903-EOD26251"/>
<sequence>MVAAPASLSRARELLKEEHCGAACVSLAQKGDWGRYLALIKHSGSRVHDAIGDGGWRTIHFAAQQGQLVAVRAILAQSGPVNATDAFGNTPLILAAHGAHWETVHCLLSAGAHAGAASHWTGYGALHYAAHHGAKAAARLADRGVSLTAEDGEGKTPQHVAAEAGHSALASKLAPPPPSPPPRHSPPPSSPPPTPPLPPPRSSVAAAAWRCWPKLLSSPPAADPGTADPGNDGRLPPQ</sequence>
<dbReference type="KEGG" id="ehx:EMIHUDRAFT_457372"/>
<feature type="repeat" description="ANK" evidence="3">
    <location>
        <begin position="87"/>
        <end position="119"/>
    </location>
</feature>
<evidence type="ECO:0008006" key="7">
    <source>
        <dbReference type="Google" id="ProtNLM"/>
    </source>
</evidence>
<evidence type="ECO:0000256" key="2">
    <source>
        <dbReference type="ARBA" id="ARBA00023043"/>
    </source>
</evidence>
<dbReference type="PROSITE" id="PS50088">
    <property type="entry name" value="ANK_REPEAT"/>
    <property type="match status" value="1"/>
</dbReference>